<evidence type="ECO:0000256" key="1">
    <source>
        <dbReference type="SAM" id="Phobius"/>
    </source>
</evidence>
<feature type="transmembrane region" description="Helical" evidence="1">
    <location>
        <begin position="20"/>
        <end position="42"/>
    </location>
</feature>
<keyword evidence="1" id="KW-1133">Transmembrane helix</keyword>
<evidence type="ECO:0000313" key="2">
    <source>
        <dbReference type="EMBL" id="MBD9723458.1"/>
    </source>
</evidence>
<protein>
    <submittedName>
        <fullName evidence="2">Uncharacterized protein</fullName>
    </submittedName>
</protein>
<dbReference type="GeneID" id="79933752"/>
<reference evidence="2" key="1">
    <citation type="submission" date="2020-09" db="EMBL/GenBank/DDBJ databases">
        <title>Streptomyces canutascabiei sp. nov., which causes potato common scab and is distributed across the world.</title>
        <authorList>
            <person name="Nguyen H.P."/>
            <person name="Weisberg A.J."/>
            <person name="Chang J.H."/>
            <person name="Clarke C.R."/>
        </authorList>
    </citation>
    <scope>NUCLEOTIDE SEQUENCE</scope>
    <source>
        <strain evidence="2">ID-01-6.2a</strain>
    </source>
</reference>
<evidence type="ECO:0000313" key="3">
    <source>
        <dbReference type="Proteomes" id="UP000661025"/>
    </source>
</evidence>
<dbReference type="Proteomes" id="UP000661025">
    <property type="component" value="Unassembled WGS sequence"/>
</dbReference>
<name>A0A927L6J3_9ACTN</name>
<organism evidence="2 3">
    <name type="scientific">Streptomyces caniscabiei</name>
    <dbReference type="NCBI Taxonomy" id="2746961"/>
    <lineage>
        <taxon>Bacteria</taxon>
        <taxon>Bacillati</taxon>
        <taxon>Actinomycetota</taxon>
        <taxon>Actinomycetes</taxon>
        <taxon>Kitasatosporales</taxon>
        <taxon>Streptomycetaceae</taxon>
        <taxon>Streptomyces</taxon>
    </lineage>
</organism>
<accession>A0A927L6J3</accession>
<keyword evidence="1" id="KW-0472">Membrane</keyword>
<comment type="caution">
    <text evidence="2">The sequence shown here is derived from an EMBL/GenBank/DDBJ whole genome shotgun (WGS) entry which is preliminary data.</text>
</comment>
<dbReference type="RefSeq" id="WP_192360337.1">
    <property type="nucleotide sequence ID" value="NZ_CP119182.1"/>
</dbReference>
<gene>
    <name evidence="2" type="ORF">IHE70_09410</name>
</gene>
<dbReference type="AlphaFoldDB" id="A0A927L6J3"/>
<sequence length="122" mass="12901">MNQPTHPTPHPHPPRWGRFTAWTTAAAITAFALGGGLGILLADDEDKPLANPAACKKALWDNLRKTAAAGPNAPTAPAPPACLGLDQATLEQVTREVITEYWDSPEAEKAVEDALRSATAQP</sequence>
<dbReference type="EMBL" id="JACYXT010000003">
    <property type="protein sequence ID" value="MBD9723458.1"/>
    <property type="molecule type" value="Genomic_DNA"/>
</dbReference>
<proteinExistence type="predicted"/>
<keyword evidence="1" id="KW-0812">Transmembrane</keyword>